<dbReference type="SUPFAM" id="SSF52172">
    <property type="entry name" value="CheY-like"/>
    <property type="match status" value="1"/>
</dbReference>
<dbReference type="InterPro" id="IPR039420">
    <property type="entry name" value="WalR-like"/>
</dbReference>
<dbReference type="InterPro" id="IPR058245">
    <property type="entry name" value="NreC/VraR/RcsB-like_REC"/>
</dbReference>
<protein>
    <submittedName>
        <fullName evidence="8">Response regulator transcription factor</fullName>
    </submittedName>
</protein>
<proteinExistence type="predicted"/>
<evidence type="ECO:0000256" key="1">
    <source>
        <dbReference type="ARBA" id="ARBA00022553"/>
    </source>
</evidence>
<dbReference type="InterPro" id="IPR036388">
    <property type="entry name" value="WH-like_DNA-bd_sf"/>
</dbReference>
<evidence type="ECO:0000256" key="5">
    <source>
        <dbReference type="PROSITE-ProRule" id="PRU00169"/>
    </source>
</evidence>
<dbReference type="Gene3D" id="1.10.10.10">
    <property type="entry name" value="Winged helix-like DNA-binding domain superfamily/Winged helix DNA-binding domain"/>
    <property type="match status" value="1"/>
</dbReference>
<dbReference type="CDD" id="cd17535">
    <property type="entry name" value="REC_NarL-like"/>
    <property type="match status" value="1"/>
</dbReference>
<dbReference type="Gene3D" id="3.40.50.2300">
    <property type="match status" value="1"/>
</dbReference>
<organism evidence="8 9">
    <name type="scientific">Metapseudomonas lalkuanensis</name>
    <dbReference type="NCBI Taxonomy" id="2604832"/>
    <lineage>
        <taxon>Bacteria</taxon>
        <taxon>Pseudomonadati</taxon>
        <taxon>Pseudomonadota</taxon>
        <taxon>Gammaproteobacteria</taxon>
        <taxon>Pseudomonadales</taxon>
        <taxon>Pseudomonadaceae</taxon>
        <taxon>Metapseudomonas</taxon>
    </lineage>
</organism>
<dbReference type="GO" id="GO:0006355">
    <property type="term" value="P:regulation of DNA-templated transcription"/>
    <property type="evidence" value="ECO:0007669"/>
    <property type="project" value="InterPro"/>
</dbReference>
<dbReference type="KEGG" id="plal:FXN65_02020"/>
<dbReference type="EMBL" id="CP043311">
    <property type="protein sequence ID" value="QEY60882.1"/>
    <property type="molecule type" value="Genomic_DNA"/>
</dbReference>
<dbReference type="CDD" id="cd06170">
    <property type="entry name" value="LuxR_C_like"/>
    <property type="match status" value="1"/>
</dbReference>
<dbReference type="InterPro" id="IPR001789">
    <property type="entry name" value="Sig_transdc_resp-reg_receiver"/>
</dbReference>
<keyword evidence="2" id="KW-0805">Transcription regulation</keyword>
<sequence length="211" mass="23269">MRSALIVDDHPVIRMAVRMLLERNGMDVVGEADNGVDALQLIRQHEPDIVVLDIGIPRLDGLNVISRIRALGLDSHVLVLTSQPAEGFAQRCFQAGAKGYVSKDEDLQNLVTAINSIATGFTFFPAETFAANGRTAFSEAELVSRLSNQELMVLQYLASGRTNKEIGELMLLSNKTISTYKTRIQQKLNLGSLLELIEFARRNDLSARQQG</sequence>
<evidence type="ECO:0000256" key="2">
    <source>
        <dbReference type="ARBA" id="ARBA00023015"/>
    </source>
</evidence>
<keyword evidence="4" id="KW-0804">Transcription</keyword>
<dbReference type="PROSITE" id="PS50110">
    <property type="entry name" value="RESPONSE_REGULATORY"/>
    <property type="match status" value="1"/>
</dbReference>
<keyword evidence="1 5" id="KW-0597">Phosphoprotein</keyword>
<keyword evidence="3" id="KW-0238">DNA-binding</keyword>
<feature type="domain" description="HTH luxR-type" evidence="6">
    <location>
        <begin position="139"/>
        <end position="204"/>
    </location>
</feature>
<evidence type="ECO:0000259" key="7">
    <source>
        <dbReference type="PROSITE" id="PS50110"/>
    </source>
</evidence>
<feature type="domain" description="Response regulatory" evidence="7">
    <location>
        <begin position="3"/>
        <end position="118"/>
    </location>
</feature>
<dbReference type="PANTHER" id="PTHR43214:SF41">
    <property type="entry name" value="NITRATE_NITRITE RESPONSE REGULATOR PROTEIN NARP"/>
    <property type="match status" value="1"/>
</dbReference>
<reference evidence="8 9" key="1">
    <citation type="submission" date="2019-08" db="EMBL/GenBank/DDBJ databases">
        <title>Whole-genome Sequencing of e-waste polymer degrading bacterium Pseudomonas sp. strain PE08.</title>
        <authorList>
            <person name="Kirdat K."/>
            <person name="Debbarma P."/>
            <person name="Narawade N."/>
            <person name="Suyal D."/>
            <person name="Thorat V."/>
            <person name="Shouche Y."/>
            <person name="Goel R."/>
            <person name="Yadav A."/>
        </authorList>
    </citation>
    <scope>NUCLEOTIDE SEQUENCE [LARGE SCALE GENOMIC DNA]</scope>
    <source>
        <strain evidence="8 9">PE08</strain>
    </source>
</reference>
<dbReference type="PANTHER" id="PTHR43214">
    <property type="entry name" value="TWO-COMPONENT RESPONSE REGULATOR"/>
    <property type="match status" value="1"/>
</dbReference>
<dbReference type="PROSITE" id="PS50043">
    <property type="entry name" value="HTH_LUXR_2"/>
    <property type="match status" value="1"/>
</dbReference>
<evidence type="ECO:0000259" key="6">
    <source>
        <dbReference type="PROSITE" id="PS50043"/>
    </source>
</evidence>
<accession>A0A5J6QH83</accession>
<dbReference type="Proteomes" id="UP000327179">
    <property type="component" value="Chromosome"/>
</dbReference>
<dbReference type="InterPro" id="IPR011006">
    <property type="entry name" value="CheY-like_superfamily"/>
</dbReference>
<dbReference type="GO" id="GO:0000160">
    <property type="term" value="P:phosphorelay signal transduction system"/>
    <property type="evidence" value="ECO:0007669"/>
    <property type="project" value="InterPro"/>
</dbReference>
<evidence type="ECO:0000256" key="4">
    <source>
        <dbReference type="ARBA" id="ARBA00023163"/>
    </source>
</evidence>
<dbReference type="InterPro" id="IPR000792">
    <property type="entry name" value="Tscrpt_reg_LuxR_C"/>
</dbReference>
<dbReference type="RefSeq" id="WP_151131424.1">
    <property type="nucleotide sequence ID" value="NZ_CP043311.1"/>
</dbReference>
<dbReference type="AlphaFoldDB" id="A0A5J6QH83"/>
<dbReference type="SMART" id="SM00421">
    <property type="entry name" value="HTH_LUXR"/>
    <property type="match status" value="1"/>
</dbReference>
<dbReference type="SMART" id="SM00448">
    <property type="entry name" value="REC"/>
    <property type="match status" value="1"/>
</dbReference>
<evidence type="ECO:0000313" key="9">
    <source>
        <dbReference type="Proteomes" id="UP000327179"/>
    </source>
</evidence>
<keyword evidence="9" id="KW-1185">Reference proteome</keyword>
<gene>
    <name evidence="8" type="ORF">FXN65_02020</name>
</gene>
<evidence type="ECO:0000256" key="3">
    <source>
        <dbReference type="ARBA" id="ARBA00023125"/>
    </source>
</evidence>
<dbReference type="InterPro" id="IPR016032">
    <property type="entry name" value="Sig_transdc_resp-reg_C-effctor"/>
</dbReference>
<name>A0A5J6QH83_9GAMM</name>
<dbReference type="SUPFAM" id="SSF46894">
    <property type="entry name" value="C-terminal effector domain of the bipartite response regulators"/>
    <property type="match status" value="1"/>
</dbReference>
<dbReference type="Pfam" id="PF00072">
    <property type="entry name" value="Response_reg"/>
    <property type="match status" value="1"/>
</dbReference>
<dbReference type="GO" id="GO:0003677">
    <property type="term" value="F:DNA binding"/>
    <property type="evidence" value="ECO:0007669"/>
    <property type="project" value="UniProtKB-KW"/>
</dbReference>
<dbReference type="Pfam" id="PF00196">
    <property type="entry name" value="GerE"/>
    <property type="match status" value="1"/>
</dbReference>
<evidence type="ECO:0000313" key="8">
    <source>
        <dbReference type="EMBL" id="QEY60882.1"/>
    </source>
</evidence>
<dbReference type="PRINTS" id="PR00038">
    <property type="entry name" value="HTHLUXR"/>
</dbReference>
<dbReference type="PROSITE" id="PS00622">
    <property type="entry name" value="HTH_LUXR_1"/>
    <property type="match status" value="1"/>
</dbReference>
<feature type="modified residue" description="4-aspartylphosphate" evidence="5">
    <location>
        <position position="53"/>
    </location>
</feature>